<sequence length="80" mass="9032">MTQVEILEELKKLTIPERLTIVEVVLRLIREDLEHGQPLSWTERKRQLATAAEALLPDYAAGGEMTIFTALDSEDFYASG</sequence>
<keyword evidence="6" id="KW-1185">Reference proteome</keyword>
<evidence type="ECO:0000313" key="5">
    <source>
        <dbReference type="Proteomes" id="UP000574717"/>
    </source>
</evidence>
<proteinExistence type="predicted"/>
<gene>
    <name evidence="1" type="ORF">HKBW3S03_00535</name>
    <name evidence="2" type="ORF">HKBW3S34_02004</name>
    <name evidence="3" type="ORF">HKBW3S47_00778</name>
</gene>
<organism evidence="2 6">
    <name type="scientific">Candidatus Hakubella thermalkaliphila</name>
    <dbReference type="NCBI Taxonomy" id="2754717"/>
    <lineage>
        <taxon>Bacteria</taxon>
        <taxon>Bacillati</taxon>
        <taxon>Actinomycetota</taxon>
        <taxon>Actinomycetota incertae sedis</taxon>
        <taxon>Candidatus Hakubellales</taxon>
        <taxon>Candidatus Hakubellaceae</taxon>
        <taxon>Candidatus Hakubella</taxon>
    </lineage>
</organism>
<evidence type="ECO:0008006" key="7">
    <source>
        <dbReference type="Google" id="ProtNLM"/>
    </source>
</evidence>
<evidence type="ECO:0000313" key="3">
    <source>
        <dbReference type="EMBL" id="GFP39078.1"/>
    </source>
</evidence>
<dbReference type="RefSeq" id="WP_176235543.1">
    <property type="nucleotide sequence ID" value="NZ_BLRU01000030.1"/>
</dbReference>
<comment type="caution">
    <text evidence="2">The sequence shown here is derived from an EMBL/GenBank/DDBJ whole genome shotgun (WGS) entry which is preliminary data.</text>
</comment>
<dbReference type="EMBL" id="BLRU01000030">
    <property type="protein sequence ID" value="GFP19031.1"/>
    <property type="molecule type" value="Genomic_DNA"/>
</dbReference>
<accession>A0A6V8PED3</accession>
<dbReference type="EMBL" id="BLSD01000030">
    <property type="protein sequence ID" value="GFP39078.1"/>
    <property type="molecule type" value="Genomic_DNA"/>
</dbReference>
<dbReference type="Proteomes" id="UP000574717">
    <property type="component" value="Unassembled WGS sequence"/>
</dbReference>
<protein>
    <recommendedName>
        <fullName evidence="7">Addiction module component</fullName>
    </recommendedName>
</protein>
<evidence type="ECO:0000313" key="2">
    <source>
        <dbReference type="EMBL" id="GFP31085.1"/>
    </source>
</evidence>
<evidence type="ECO:0000313" key="6">
    <source>
        <dbReference type="Proteomes" id="UP000588083"/>
    </source>
</evidence>
<dbReference type="EMBL" id="BLRZ01000161">
    <property type="protein sequence ID" value="GFP31085.1"/>
    <property type="molecule type" value="Genomic_DNA"/>
</dbReference>
<dbReference type="Proteomes" id="UP000569018">
    <property type="component" value="Unassembled WGS sequence"/>
</dbReference>
<evidence type="ECO:0000313" key="4">
    <source>
        <dbReference type="Proteomes" id="UP000569018"/>
    </source>
</evidence>
<dbReference type="Proteomes" id="UP000588083">
    <property type="component" value="Unassembled WGS sequence"/>
</dbReference>
<reference evidence="4 5" key="1">
    <citation type="journal article" date="2020" name="Front. Microbiol.">
        <title>Single-cell genomics of novel Actinobacteria with the Wood-Ljungdahl pathway discovered in a serpentinizing system.</title>
        <authorList>
            <person name="Merino N."/>
            <person name="Kawai M."/>
            <person name="Boyd E.S."/>
            <person name="Colman D.R."/>
            <person name="McGlynn S.E."/>
            <person name="Nealson K.H."/>
            <person name="Kurokawa K."/>
            <person name="Hongoh Y."/>
        </authorList>
    </citation>
    <scope>NUCLEOTIDE SEQUENCE [LARGE SCALE GENOMIC DNA]</scope>
    <source>
        <strain evidence="1 5">S03</strain>
        <strain evidence="2 6">S34</strain>
        <strain evidence="3 4">S47</strain>
    </source>
</reference>
<dbReference type="AlphaFoldDB" id="A0A6V8PED3"/>
<evidence type="ECO:0000313" key="1">
    <source>
        <dbReference type="EMBL" id="GFP19031.1"/>
    </source>
</evidence>
<name>A0A6V8PED3_9ACTN</name>